<organism evidence="1 2">
    <name type="scientific">Brassica carinata</name>
    <name type="common">Ethiopian mustard</name>
    <name type="synonym">Abyssinian cabbage</name>
    <dbReference type="NCBI Taxonomy" id="52824"/>
    <lineage>
        <taxon>Eukaryota</taxon>
        <taxon>Viridiplantae</taxon>
        <taxon>Streptophyta</taxon>
        <taxon>Embryophyta</taxon>
        <taxon>Tracheophyta</taxon>
        <taxon>Spermatophyta</taxon>
        <taxon>Magnoliopsida</taxon>
        <taxon>eudicotyledons</taxon>
        <taxon>Gunneridae</taxon>
        <taxon>Pentapetalae</taxon>
        <taxon>rosids</taxon>
        <taxon>malvids</taxon>
        <taxon>Brassicales</taxon>
        <taxon>Brassicaceae</taxon>
        <taxon>Brassiceae</taxon>
        <taxon>Brassica</taxon>
    </lineage>
</organism>
<evidence type="ECO:0000313" key="1">
    <source>
        <dbReference type="EMBL" id="KAG2311841.1"/>
    </source>
</evidence>
<comment type="caution">
    <text evidence="1">The sequence shown here is derived from an EMBL/GenBank/DDBJ whole genome shotgun (WGS) entry which is preliminary data.</text>
</comment>
<protein>
    <submittedName>
        <fullName evidence="1">Uncharacterized protein</fullName>
    </submittedName>
</protein>
<gene>
    <name evidence="1" type="ORF">Bca52824_023398</name>
</gene>
<sequence>MWLRKEMTEGLWFLFSHGYHVVAPDFRYCIDSDSPTSHESYTLSHLVADVISLFRSLRTAHQFF</sequence>
<dbReference type="SUPFAM" id="SSF53474">
    <property type="entry name" value="alpha/beta-Hydrolases"/>
    <property type="match status" value="1"/>
</dbReference>
<name>A0A8X7VIN6_BRACI</name>
<accession>A0A8X7VIN6</accession>
<dbReference type="AlphaFoldDB" id="A0A8X7VIN6"/>
<dbReference type="EMBL" id="JAAMPC010000005">
    <property type="protein sequence ID" value="KAG2311841.1"/>
    <property type="molecule type" value="Genomic_DNA"/>
</dbReference>
<keyword evidence="2" id="KW-1185">Reference proteome</keyword>
<reference evidence="1 2" key="1">
    <citation type="submission" date="2020-02" db="EMBL/GenBank/DDBJ databases">
        <authorList>
            <person name="Ma Q."/>
            <person name="Huang Y."/>
            <person name="Song X."/>
            <person name="Pei D."/>
        </authorList>
    </citation>
    <scope>NUCLEOTIDE SEQUENCE [LARGE SCALE GENOMIC DNA]</scope>
    <source>
        <strain evidence="1">Sxm20200214</strain>
        <tissue evidence="1">Leaf</tissue>
    </source>
</reference>
<evidence type="ECO:0000313" key="2">
    <source>
        <dbReference type="Proteomes" id="UP000886595"/>
    </source>
</evidence>
<dbReference type="Proteomes" id="UP000886595">
    <property type="component" value="Unassembled WGS sequence"/>
</dbReference>
<proteinExistence type="predicted"/>
<dbReference type="InterPro" id="IPR029058">
    <property type="entry name" value="AB_hydrolase_fold"/>
</dbReference>
<dbReference type="OrthoDB" id="7130006at2759"/>
<dbReference type="Gene3D" id="3.40.50.1820">
    <property type="entry name" value="alpha/beta hydrolase"/>
    <property type="match status" value="1"/>
</dbReference>